<organism evidence="4">
    <name type="scientific">freshwater metagenome</name>
    <dbReference type="NCBI Taxonomy" id="449393"/>
    <lineage>
        <taxon>unclassified sequences</taxon>
        <taxon>metagenomes</taxon>
        <taxon>ecological metagenomes</taxon>
    </lineage>
</organism>
<dbReference type="PANTHER" id="PTHR11475">
    <property type="entry name" value="OXIDASE/PEROXIDASE"/>
    <property type="match status" value="1"/>
</dbReference>
<evidence type="ECO:0000256" key="1">
    <source>
        <dbReference type="ARBA" id="ARBA00004613"/>
    </source>
</evidence>
<reference evidence="4" key="1">
    <citation type="submission" date="2020-05" db="EMBL/GenBank/DDBJ databases">
        <authorList>
            <person name="Chiriac C."/>
            <person name="Salcher M."/>
            <person name="Ghai R."/>
            <person name="Kavagutti S V."/>
        </authorList>
    </citation>
    <scope>NUCLEOTIDE SEQUENCE</scope>
</reference>
<keyword evidence="3" id="KW-0325">Glycoprotein</keyword>
<dbReference type="GO" id="GO:0004601">
    <property type="term" value="F:peroxidase activity"/>
    <property type="evidence" value="ECO:0007669"/>
    <property type="project" value="InterPro"/>
</dbReference>
<dbReference type="InterPro" id="IPR037120">
    <property type="entry name" value="Haem_peroxidase_sf_animal"/>
</dbReference>
<dbReference type="GO" id="GO:0006979">
    <property type="term" value="P:response to oxidative stress"/>
    <property type="evidence" value="ECO:0007669"/>
    <property type="project" value="InterPro"/>
</dbReference>
<dbReference type="Pfam" id="PF03098">
    <property type="entry name" value="An_peroxidase"/>
    <property type="match status" value="1"/>
</dbReference>
<keyword evidence="2" id="KW-0964">Secreted</keyword>
<dbReference type="InterPro" id="IPR010255">
    <property type="entry name" value="Haem_peroxidase_sf"/>
</dbReference>
<dbReference type="PANTHER" id="PTHR11475:SF4">
    <property type="entry name" value="CHORION PEROXIDASE"/>
    <property type="match status" value="1"/>
</dbReference>
<dbReference type="AlphaFoldDB" id="A0A6J7L805"/>
<evidence type="ECO:0000313" key="4">
    <source>
        <dbReference type="EMBL" id="CAB4964211.1"/>
    </source>
</evidence>
<accession>A0A6J7L805</accession>
<dbReference type="PROSITE" id="PS50292">
    <property type="entry name" value="PEROXIDASE_3"/>
    <property type="match status" value="1"/>
</dbReference>
<dbReference type="Gene3D" id="1.10.640.10">
    <property type="entry name" value="Haem peroxidase domain superfamily, animal type"/>
    <property type="match status" value="1"/>
</dbReference>
<dbReference type="EMBL" id="CAFBNE010000096">
    <property type="protein sequence ID" value="CAB4964211.1"/>
    <property type="molecule type" value="Genomic_DNA"/>
</dbReference>
<comment type="subcellular location">
    <subcellularLocation>
        <location evidence="1">Secreted</location>
    </subcellularLocation>
</comment>
<dbReference type="GO" id="GO:0005576">
    <property type="term" value="C:extracellular region"/>
    <property type="evidence" value="ECO:0007669"/>
    <property type="project" value="UniProtKB-SubCell"/>
</dbReference>
<sequence>MPDSRLFLAGDVRANENPDLASLQTVFMREHNSVATRIQTTNPTWTDEEVYQAARQYVIAEVQAITYNEFLPSLLGRSAVGGYSGYDSRVDPSMANEFAAAAFRYGHSLLDGELPRLNNDGTPTSAGPITLQSAFFNTGVFNPSLPNHEGDIDPFLKAAATGTAQEVDLLVVDDVRNFLFGPPGAGGLDLASLNIQRGRDHGLADYNTVREAYGLARVRTFDQIPSDPAVQAKLRTLYGTVDNIDLWVGGLAETHAPGASVGPLFQRIIADQFTRLRAGDRHWYESIFKGDDLNRLRSTHLSDVIARNTSLTTLQRNVFFSTGGSGS</sequence>
<gene>
    <name evidence="4" type="ORF">UFOPK3772_02475</name>
</gene>
<name>A0A6J7L805_9ZZZZ</name>
<proteinExistence type="predicted"/>
<protein>
    <submittedName>
        <fullName evidence="4">Unannotated protein</fullName>
    </submittedName>
</protein>
<dbReference type="SUPFAM" id="SSF48113">
    <property type="entry name" value="Heme-dependent peroxidases"/>
    <property type="match status" value="1"/>
</dbReference>
<dbReference type="InterPro" id="IPR019791">
    <property type="entry name" value="Haem_peroxidase_animal"/>
</dbReference>
<dbReference type="GO" id="GO:0020037">
    <property type="term" value="F:heme binding"/>
    <property type="evidence" value="ECO:0007669"/>
    <property type="project" value="InterPro"/>
</dbReference>
<evidence type="ECO:0000256" key="2">
    <source>
        <dbReference type="ARBA" id="ARBA00022525"/>
    </source>
</evidence>
<evidence type="ECO:0000256" key="3">
    <source>
        <dbReference type="ARBA" id="ARBA00023180"/>
    </source>
</evidence>
<dbReference type="PRINTS" id="PR00457">
    <property type="entry name" value="ANPEROXIDASE"/>
</dbReference>